<gene>
    <name evidence="2" type="ORF">BRAA06T27198Z</name>
</gene>
<dbReference type="SMART" id="SM00579">
    <property type="entry name" value="FBD"/>
    <property type="match status" value="1"/>
</dbReference>
<organism evidence="2">
    <name type="scientific">Brassica campestris</name>
    <name type="common">Field mustard</name>
    <dbReference type="NCBI Taxonomy" id="3711"/>
    <lineage>
        <taxon>Eukaryota</taxon>
        <taxon>Viridiplantae</taxon>
        <taxon>Streptophyta</taxon>
        <taxon>Embryophyta</taxon>
        <taxon>Tracheophyta</taxon>
        <taxon>Spermatophyta</taxon>
        <taxon>Magnoliopsida</taxon>
        <taxon>eudicotyledons</taxon>
        <taxon>Gunneridae</taxon>
        <taxon>Pentapetalae</taxon>
        <taxon>rosids</taxon>
        <taxon>malvids</taxon>
        <taxon>Brassicales</taxon>
        <taxon>Brassicaceae</taxon>
        <taxon>Brassiceae</taxon>
        <taxon>Brassica</taxon>
    </lineage>
</organism>
<reference evidence="2" key="1">
    <citation type="submission" date="2018-11" db="EMBL/GenBank/DDBJ databases">
        <authorList>
            <consortium name="Genoscope - CEA"/>
            <person name="William W."/>
        </authorList>
    </citation>
    <scope>NUCLEOTIDE SEQUENCE</scope>
</reference>
<protein>
    <recommendedName>
        <fullName evidence="1">FBD domain-containing protein</fullName>
    </recommendedName>
</protein>
<name>A0A3P5Z8P7_BRACM</name>
<evidence type="ECO:0000259" key="1">
    <source>
        <dbReference type="SMART" id="SM00579"/>
    </source>
</evidence>
<dbReference type="EMBL" id="LR031569">
    <property type="protein sequence ID" value="VDC68658.1"/>
    <property type="molecule type" value="Genomic_DNA"/>
</dbReference>
<sequence length="78" mass="9017">MANKTVLRTTLCFVSSLKYVQLWTPVTTRTSSKMKLAMYFLRNCHVLEKLTLSESFLDMIKNITKVQRKSSRCNIVIG</sequence>
<dbReference type="Pfam" id="PF08387">
    <property type="entry name" value="FBD"/>
    <property type="match status" value="1"/>
</dbReference>
<dbReference type="AlphaFoldDB" id="A0A3P5Z8P7"/>
<evidence type="ECO:0000313" key="2">
    <source>
        <dbReference type="EMBL" id="VDC68658.1"/>
    </source>
</evidence>
<proteinExistence type="predicted"/>
<accession>A0A3P5Z8P7</accession>
<feature type="domain" description="FBD" evidence="1">
    <location>
        <begin position="11"/>
        <end position="78"/>
    </location>
</feature>
<dbReference type="InterPro" id="IPR006566">
    <property type="entry name" value="FBD"/>
</dbReference>